<keyword evidence="1" id="KW-0732">Signal</keyword>
<dbReference type="RefSeq" id="WP_189484700.1">
    <property type="nucleotide sequence ID" value="NZ_BMZB01000001.1"/>
</dbReference>
<dbReference type="SUPFAM" id="SSF81901">
    <property type="entry name" value="HCP-like"/>
    <property type="match status" value="3"/>
</dbReference>
<dbReference type="AlphaFoldDB" id="A0A918PUH7"/>
<evidence type="ECO:0000313" key="2">
    <source>
        <dbReference type="EMBL" id="GGZ22452.1"/>
    </source>
</evidence>
<evidence type="ECO:0000256" key="1">
    <source>
        <dbReference type="SAM" id="SignalP"/>
    </source>
</evidence>
<dbReference type="SMART" id="SM00671">
    <property type="entry name" value="SEL1"/>
    <property type="match status" value="5"/>
</dbReference>
<protein>
    <recommendedName>
        <fullName evidence="4">TPR repeat</fullName>
    </recommendedName>
</protein>
<evidence type="ECO:0000313" key="3">
    <source>
        <dbReference type="Proteomes" id="UP000662572"/>
    </source>
</evidence>
<dbReference type="PANTHER" id="PTHR11102:SF160">
    <property type="entry name" value="ERAD-ASSOCIATED E3 UBIQUITIN-PROTEIN LIGASE COMPONENT HRD3"/>
    <property type="match status" value="1"/>
</dbReference>
<keyword evidence="3" id="KW-1185">Reference proteome</keyword>
<feature type="chain" id="PRO_5036974505" description="TPR repeat" evidence="1">
    <location>
        <begin position="26"/>
        <end position="377"/>
    </location>
</feature>
<dbReference type="PANTHER" id="PTHR11102">
    <property type="entry name" value="SEL-1-LIKE PROTEIN"/>
    <property type="match status" value="1"/>
</dbReference>
<dbReference type="Pfam" id="PF08238">
    <property type="entry name" value="Sel1"/>
    <property type="match status" value="6"/>
</dbReference>
<organism evidence="2 3">
    <name type="scientific">Asticcacaulis endophyticus</name>
    <dbReference type="NCBI Taxonomy" id="1395890"/>
    <lineage>
        <taxon>Bacteria</taxon>
        <taxon>Pseudomonadati</taxon>
        <taxon>Pseudomonadota</taxon>
        <taxon>Alphaproteobacteria</taxon>
        <taxon>Caulobacterales</taxon>
        <taxon>Caulobacteraceae</taxon>
        <taxon>Asticcacaulis</taxon>
    </lineage>
</organism>
<reference evidence="2" key="1">
    <citation type="journal article" date="2014" name="Int. J. Syst. Evol. Microbiol.">
        <title>Complete genome sequence of Corynebacterium casei LMG S-19264T (=DSM 44701T), isolated from a smear-ripened cheese.</title>
        <authorList>
            <consortium name="US DOE Joint Genome Institute (JGI-PGF)"/>
            <person name="Walter F."/>
            <person name="Albersmeier A."/>
            <person name="Kalinowski J."/>
            <person name="Ruckert C."/>
        </authorList>
    </citation>
    <scope>NUCLEOTIDE SEQUENCE</scope>
    <source>
        <strain evidence="2">KCTC 32296</strain>
    </source>
</reference>
<dbReference type="InterPro" id="IPR050767">
    <property type="entry name" value="Sel1_AlgK"/>
</dbReference>
<reference evidence="2" key="2">
    <citation type="submission" date="2020-09" db="EMBL/GenBank/DDBJ databases">
        <authorList>
            <person name="Sun Q."/>
            <person name="Kim S."/>
        </authorList>
    </citation>
    <scope>NUCLEOTIDE SEQUENCE</scope>
    <source>
        <strain evidence="2">KCTC 32296</strain>
    </source>
</reference>
<dbReference type="InterPro" id="IPR006597">
    <property type="entry name" value="Sel1-like"/>
</dbReference>
<sequence length="377" mass="42646">MTKFITVTLAIFGFIFSALSEPSFATSINYTSRDIRELRKQAEAGNVQAMVTLGSAYAYGLGPKVDMQKALPWLEKAGEAGNSEAQTTLGQLFFFDDKLPRDDQEAFYWFSKSAQQGDPTAQYLLAGIYETSDVIGRDYRSAYEWKLKAAKQGDPGAIYDLKAIYVYGLNVVSFDEMYNRVRTLAEKGDADAQWRLAWLYRSGVHVAQNDEQSMFWLKKSADQGNAHGMTLLAIILYSNDSTGSAEIEDLFERAAAKGSVSAQEFFITIGDDKELTGSALEEHEARAFRWTAAAAEKGYPIHQFFLSDYYEKGRFVLKDLAEAHKWFLLSQRYPHFKPCCRFADVKDVPATEDDEAEGERRAKVWLDTHPELWWEAD</sequence>
<dbReference type="Proteomes" id="UP000662572">
    <property type="component" value="Unassembled WGS sequence"/>
</dbReference>
<accession>A0A918PUH7</accession>
<proteinExistence type="predicted"/>
<feature type="signal peptide" evidence="1">
    <location>
        <begin position="1"/>
        <end position="25"/>
    </location>
</feature>
<dbReference type="Gene3D" id="1.25.40.10">
    <property type="entry name" value="Tetratricopeptide repeat domain"/>
    <property type="match status" value="3"/>
</dbReference>
<dbReference type="EMBL" id="BMZB01000001">
    <property type="protein sequence ID" value="GGZ22452.1"/>
    <property type="molecule type" value="Genomic_DNA"/>
</dbReference>
<evidence type="ECO:0008006" key="4">
    <source>
        <dbReference type="Google" id="ProtNLM"/>
    </source>
</evidence>
<name>A0A918PUH7_9CAUL</name>
<comment type="caution">
    <text evidence="2">The sequence shown here is derived from an EMBL/GenBank/DDBJ whole genome shotgun (WGS) entry which is preliminary data.</text>
</comment>
<dbReference type="InterPro" id="IPR011990">
    <property type="entry name" value="TPR-like_helical_dom_sf"/>
</dbReference>
<gene>
    <name evidence="2" type="ORF">GCM10011273_04140</name>
</gene>